<evidence type="ECO:0000313" key="9">
    <source>
        <dbReference type="EMBL" id="OCB91964.1"/>
    </source>
</evidence>
<dbReference type="GO" id="GO:0007166">
    <property type="term" value="P:cell surface receptor signaling pathway"/>
    <property type="evidence" value="ECO:0007669"/>
    <property type="project" value="InterPro"/>
</dbReference>
<accession>A0A9Q5I5P5</accession>
<reference evidence="9" key="1">
    <citation type="submission" date="2016-06" db="EMBL/GenBank/DDBJ databases">
        <title>Draft Genome sequence of the fungus Inonotus baumii.</title>
        <authorList>
            <person name="Zhu H."/>
            <person name="Lin W."/>
        </authorList>
    </citation>
    <scope>NUCLEOTIDE SEQUENCE</scope>
    <source>
        <strain evidence="9">821</strain>
    </source>
</reference>
<dbReference type="Gene3D" id="1.10.510.10">
    <property type="entry name" value="Transferase(Phosphotransferase) domain 1"/>
    <property type="match status" value="1"/>
</dbReference>
<dbReference type="InterPro" id="IPR051681">
    <property type="entry name" value="Ser/Thr_Kinases-Pseudokinases"/>
</dbReference>
<dbReference type="SUPFAM" id="SSF56112">
    <property type="entry name" value="Protein kinase-like (PK-like)"/>
    <property type="match status" value="1"/>
</dbReference>
<keyword evidence="1" id="KW-0723">Serine/threonine-protein kinase</keyword>
<evidence type="ECO:0000256" key="4">
    <source>
        <dbReference type="ARBA" id="ARBA00022777"/>
    </source>
</evidence>
<evidence type="ECO:0000256" key="2">
    <source>
        <dbReference type="ARBA" id="ARBA00022679"/>
    </source>
</evidence>
<feature type="compositionally biased region" description="Basic and acidic residues" evidence="7">
    <location>
        <begin position="485"/>
        <end position="499"/>
    </location>
</feature>
<gene>
    <name evidence="9" type="ORF">A7U60_g733</name>
</gene>
<dbReference type="PANTHER" id="PTHR44329:SF288">
    <property type="entry name" value="MITOGEN-ACTIVATED PROTEIN KINASE KINASE KINASE 20"/>
    <property type="match status" value="1"/>
</dbReference>
<keyword evidence="4" id="KW-0418">Kinase</keyword>
<feature type="compositionally biased region" description="Basic and acidic residues" evidence="7">
    <location>
        <begin position="9"/>
        <end position="20"/>
    </location>
</feature>
<dbReference type="CDD" id="cd21037">
    <property type="entry name" value="MLKL_NTD"/>
    <property type="match status" value="1"/>
</dbReference>
<dbReference type="PANTHER" id="PTHR44329">
    <property type="entry name" value="SERINE/THREONINE-PROTEIN KINASE TNNI3K-RELATED"/>
    <property type="match status" value="1"/>
</dbReference>
<evidence type="ECO:0000256" key="5">
    <source>
        <dbReference type="ARBA" id="ARBA00022840"/>
    </source>
</evidence>
<feature type="compositionally biased region" description="Basic and acidic residues" evidence="7">
    <location>
        <begin position="802"/>
        <end position="827"/>
    </location>
</feature>
<evidence type="ECO:0000259" key="8">
    <source>
        <dbReference type="PROSITE" id="PS50011"/>
    </source>
</evidence>
<feature type="region of interest" description="Disordered" evidence="7">
    <location>
        <begin position="802"/>
        <end position="860"/>
    </location>
</feature>
<dbReference type="InterPro" id="IPR008271">
    <property type="entry name" value="Ser/Thr_kinase_AS"/>
</dbReference>
<evidence type="ECO:0000256" key="7">
    <source>
        <dbReference type="SAM" id="MobiDB-lite"/>
    </source>
</evidence>
<dbReference type="InterPro" id="IPR017441">
    <property type="entry name" value="Protein_kinase_ATP_BS"/>
</dbReference>
<proteinExistence type="predicted"/>
<feature type="domain" description="Protein kinase" evidence="8">
    <location>
        <begin position="536"/>
        <end position="796"/>
    </location>
</feature>
<evidence type="ECO:0000256" key="3">
    <source>
        <dbReference type="ARBA" id="ARBA00022741"/>
    </source>
</evidence>
<dbReference type="EMBL" id="LNZH02000047">
    <property type="protein sequence ID" value="OCB91964.1"/>
    <property type="molecule type" value="Genomic_DNA"/>
</dbReference>
<dbReference type="PROSITE" id="PS00107">
    <property type="entry name" value="PROTEIN_KINASE_ATP"/>
    <property type="match status" value="1"/>
</dbReference>
<dbReference type="InterPro" id="IPR001245">
    <property type="entry name" value="Ser-Thr/Tyr_kinase_cat_dom"/>
</dbReference>
<feature type="compositionally biased region" description="Basic and acidic residues" evidence="7">
    <location>
        <begin position="901"/>
        <end position="919"/>
    </location>
</feature>
<keyword evidence="5 6" id="KW-0067">ATP-binding</keyword>
<dbReference type="InterPro" id="IPR011009">
    <property type="entry name" value="Kinase-like_dom_sf"/>
</dbReference>
<dbReference type="OrthoDB" id="1668230at2759"/>
<dbReference type="AlphaFoldDB" id="A0A9Q5I5P5"/>
<feature type="region of interest" description="Disordered" evidence="7">
    <location>
        <begin position="1"/>
        <end position="30"/>
    </location>
</feature>
<keyword evidence="10" id="KW-1185">Reference proteome</keyword>
<dbReference type="Pfam" id="PF07714">
    <property type="entry name" value="PK_Tyr_Ser-Thr"/>
    <property type="match status" value="1"/>
</dbReference>
<sequence length="1238" mass="138418">MSDAGSIGAHEEYDNEERYVPKGTLASPMSDYPTQALLKAALTEEDEAPGTPYEPTSWWGARGVIRPWREKPELKRRDSAPPEQVERWTRTKNQVSYALRSTLDYGIDATHDLLEIGADVLRFSPIPGLEEAARVLLTIWDSLQLVETNRMACLRLTERCADILLAIREEIHEAGDQVGEELKVPMQKLVEAFKSVHVLLQKQVHRPFLKRYLKRDDILRNINGCDAALSDALSLFSMSIQIRTLRQLQAAEAQRKADTDRLIASLTPQQNKVDVDIDATPKQKPRELPPDTAPPPYTKMVSESTDSSSKSGSLTNTSSTTSSGKPAVETVQSPPPTPDSHLADVDSSQLTIHTTPSPEEVREQLAKIVEQQNTIDHALDLADLRVLMREALATSSDAEMLRVLQVNREDIAEAMKTLQRALEKERQKEEEAEEVNADAARTSEESIEADVGTAGKPGALGLTGLRRRLTMDSVTTRASKKSKGSKTDGRMTRQSVRSDRDTLDREFIETGIDALRRLSRGQDINLPNWTITRYEIDMEAKIGIGYFSDVYRARWRDRTVAVKVLTLATPKKLFIHEMEVWKSLDHPNVLPLLGASSAMGDPPWFLVSPFMQNGSLVEYLRSSKKPIDAVVERRMIYEVAKGMAYLHRQGVMHGDLKGTNVLIDDENHCMITDFGQSEMKSEAFRISGSHPPRGTLRWQAPEIIDGASSGQLTYQVDIYAYAIVCIEIFGHGALPWGVVDDDAYRRLVVEEDKRPPITSSNANKGILSVIEMCWTRDPTKRPTMQKVVRELRNLGLNKYSDSPRTKVKVIDSDSKRSRPSPDMRPVDLPDVESDDRDRLQNSSARSSPGPIMSPHRSHALSVGAIPIQRIITPIREEDKSIDSKGASPVDYRPIRLPETSKPAEEEGLHAREVRARSKSEGSVPARQESTSTSNTSSSNTNSYTNGPGQVLERVESPPPADEVIAQRKNESRYRLCLQHNFHPSLTLALWDPAPVCLGAVGYLLRPEGQFVTLFNAFDPPKSSQGLCEGMPNVHGYGRVEKDSQRKDARNVTQRGLDIIQGLLWFRSRTSGDYQQNVSRRVSFPIRAGHKSAYLYVEQTLYRYIADLSAPKRWFESNIDRILSLYAKEHHLQKEDVFLVVGTLDAPDYGLFVNHNNPDGQVHFNVYASPRTGQKWGAFAVDTNTLPAGLGSGPSWHEEVPGRHASANKVSEVSPPRPWDTVLLARLRFRPDDDHPTAV</sequence>
<keyword evidence="2" id="KW-0808">Transferase</keyword>
<feature type="region of interest" description="Disordered" evidence="7">
    <location>
        <begin position="424"/>
        <end position="454"/>
    </location>
</feature>
<feature type="region of interest" description="Disordered" evidence="7">
    <location>
        <begin position="261"/>
        <end position="351"/>
    </location>
</feature>
<dbReference type="PRINTS" id="PR00109">
    <property type="entry name" value="TYRKINASE"/>
</dbReference>
<comment type="caution">
    <text evidence="9">The sequence shown here is derived from an EMBL/GenBank/DDBJ whole genome shotgun (WGS) entry which is preliminary data.</text>
</comment>
<dbReference type="PROSITE" id="PS00108">
    <property type="entry name" value="PROTEIN_KINASE_ST"/>
    <property type="match status" value="1"/>
</dbReference>
<protein>
    <recommendedName>
        <fullName evidence="8">Protein kinase domain-containing protein</fullName>
    </recommendedName>
</protein>
<feature type="region of interest" description="Disordered" evidence="7">
    <location>
        <begin position="473"/>
        <end position="499"/>
    </location>
</feature>
<dbReference type="InterPro" id="IPR000719">
    <property type="entry name" value="Prot_kinase_dom"/>
</dbReference>
<dbReference type="Gene3D" id="1.20.930.20">
    <property type="entry name" value="Adaptor protein Cbl, N-terminal domain"/>
    <property type="match status" value="1"/>
</dbReference>
<feature type="compositionally biased region" description="Basic and acidic residues" evidence="7">
    <location>
        <begin position="273"/>
        <end position="289"/>
    </location>
</feature>
<feature type="compositionally biased region" description="Low complexity" evidence="7">
    <location>
        <begin position="302"/>
        <end position="323"/>
    </location>
</feature>
<dbReference type="GO" id="GO:0005524">
    <property type="term" value="F:ATP binding"/>
    <property type="evidence" value="ECO:0007669"/>
    <property type="project" value="UniProtKB-UniRule"/>
</dbReference>
<dbReference type="PROSITE" id="PS50011">
    <property type="entry name" value="PROTEIN_KINASE_DOM"/>
    <property type="match status" value="1"/>
</dbReference>
<evidence type="ECO:0000313" key="10">
    <source>
        <dbReference type="Proteomes" id="UP000757232"/>
    </source>
</evidence>
<evidence type="ECO:0000256" key="1">
    <source>
        <dbReference type="ARBA" id="ARBA00022527"/>
    </source>
</evidence>
<dbReference type="GO" id="GO:0004674">
    <property type="term" value="F:protein serine/threonine kinase activity"/>
    <property type="evidence" value="ECO:0007669"/>
    <property type="project" value="UniProtKB-KW"/>
</dbReference>
<dbReference type="InterPro" id="IPR036537">
    <property type="entry name" value="Adaptor_Cbl_N_dom_sf"/>
</dbReference>
<evidence type="ECO:0000256" key="6">
    <source>
        <dbReference type="PROSITE-ProRule" id="PRU10141"/>
    </source>
</evidence>
<keyword evidence="3 6" id="KW-0547">Nucleotide-binding</keyword>
<feature type="region of interest" description="Disordered" evidence="7">
    <location>
        <begin position="1193"/>
        <end position="1212"/>
    </location>
</feature>
<dbReference type="Proteomes" id="UP000757232">
    <property type="component" value="Unassembled WGS sequence"/>
</dbReference>
<dbReference type="InterPro" id="IPR059179">
    <property type="entry name" value="MLKL-like_MCAfunc"/>
</dbReference>
<organism evidence="9 10">
    <name type="scientific">Sanghuangporus baumii</name>
    <name type="common">Phellinus baumii</name>
    <dbReference type="NCBI Taxonomy" id="108892"/>
    <lineage>
        <taxon>Eukaryota</taxon>
        <taxon>Fungi</taxon>
        <taxon>Dikarya</taxon>
        <taxon>Basidiomycota</taxon>
        <taxon>Agaricomycotina</taxon>
        <taxon>Agaricomycetes</taxon>
        <taxon>Hymenochaetales</taxon>
        <taxon>Hymenochaetaceae</taxon>
        <taxon>Sanghuangporus</taxon>
    </lineage>
</organism>
<feature type="region of interest" description="Disordered" evidence="7">
    <location>
        <begin position="876"/>
        <end position="959"/>
    </location>
</feature>
<feature type="binding site" evidence="6">
    <location>
        <position position="572"/>
    </location>
    <ligand>
        <name>ATP</name>
        <dbReference type="ChEBI" id="CHEBI:30616"/>
    </ligand>
</feature>
<feature type="compositionally biased region" description="Low complexity" evidence="7">
    <location>
        <begin position="929"/>
        <end position="945"/>
    </location>
</feature>
<name>A0A9Q5I5P5_SANBA</name>
<dbReference type="SMART" id="SM00220">
    <property type="entry name" value="S_TKc"/>
    <property type="match status" value="1"/>
</dbReference>